<protein>
    <submittedName>
        <fullName evidence="1">Uncharacterized protein</fullName>
    </submittedName>
</protein>
<sequence length="104" mass="11337">MNLKLLSTSAALALSSIVKTGGAESKAVLADKIAASYEKHLDTHDRYPRKRILDHARNLQAHLRKDADDPAAGRATESQLQTLSRVRQLRASVQMLASSASIMQ</sequence>
<evidence type="ECO:0000313" key="2">
    <source>
        <dbReference type="Proteomes" id="UP001224775"/>
    </source>
</evidence>
<comment type="caution">
    <text evidence="1">The sequence shown here is derived from an EMBL/GenBank/DDBJ whole genome shotgun (WGS) entry which is preliminary data.</text>
</comment>
<organism evidence="1 2">
    <name type="scientific">Skeletonema marinoi</name>
    <dbReference type="NCBI Taxonomy" id="267567"/>
    <lineage>
        <taxon>Eukaryota</taxon>
        <taxon>Sar</taxon>
        <taxon>Stramenopiles</taxon>
        <taxon>Ochrophyta</taxon>
        <taxon>Bacillariophyta</taxon>
        <taxon>Coscinodiscophyceae</taxon>
        <taxon>Thalassiosirophycidae</taxon>
        <taxon>Thalassiosirales</taxon>
        <taxon>Skeletonemataceae</taxon>
        <taxon>Skeletonema</taxon>
        <taxon>Skeletonema marinoi-dohrnii complex</taxon>
    </lineage>
</organism>
<proteinExistence type="predicted"/>
<dbReference type="Proteomes" id="UP001224775">
    <property type="component" value="Unassembled WGS sequence"/>
</dbReference>
<evidence type="ECO:0000313" key="1">
    <source>
        <dbReference type="EMBL" id="KAK1737958.1"/>
    </source>
</evidence>
<name>A0AAD8Y2G5_9STRA</name>
<gene>
    <name evidence="1" type="ORF">QTG54_011252</name>
</gene>
<dbReference type="AlphaFoldDB" id="A0AAD8Y2G5"/>
<reference evidence="1" key="1">
    <citation type="submission" date="2023-06" db="EMBL/GenBank/DDBJ databases">
        <title>Survivors Of The Sea: Transcriptome response of Skeletonema marinoi to long-term dormancy.</title>
        <authorList>
            <person name="Pinder M.I.M."/>
            <person name="Kourtchenko O."/>
            <person name="Robertson E.K."/>
            <person name="Larsson T."/>
            <person name="Maumus F."/>
            <person name="Osuna-Cruz C.M."/>
            <person name="Vancaester E."/>
            <person name="Stenow R."/>
            <person name="Vandepoele K."/>
            <person name="Ploug H."/>
            <person name="Bruchert V."/>
            <person name="Godhe A."/>
            <person name="Topel M."/>
        </authorList>
    </citation>
    <scope>NUCLEOTIDE SEQUENCE</scope>
    <source>
        <strain evidence="1">R05AC</strain>
    </source>
</reference>
<keyword evidence="2" id="KW-1185">Reference proteome</keyword>
<accession>A0AAD8Y2G5</accession>
<dbReference type="EMBL" id="JATAAI010000022">
    <property type="protein sequence ID" value="KAK1737958.1"/>
    <property type="molecule type" value="Genomic_DNA"/>
</dbReference>